<feature type="non-terminal residue" evidence="7">
    <location>
        <position position="129"/>
    </location>
</feature>
<keyword evidence="8" id="KW-1185">Reference proteome</keyword>
<dbReference type="Gene3D" id="2.60.40.1230">
    <property type="match status" value="1"/>
</dbReference>
<evidence type="ECO:0000256" key="2">
    <source>
        <dbReference type="ARBA" id="ARBA00004555"/>
    </source>
</evidence>
<dbReference type="InterPro" id="IPR008153">
    <property type="entry name" value="GAE_dom"/>
</dbReference>
<evidence type="ECO:0000256" key="1">
    <source>
        <dbReference type="ARBA" id="ARBA00004184"/>
    </source>
</evidence>
<sequence>MLRILQKINLASNVPASHVTDLLGLLEDNTDNMLAPVIVGTSTVNQNDSSEGSLLDLLDENPTPATPPSIEVYNNGNLQVEFSFLRPPSSPSLLVINSRAINNSSTNITDFLLQAAVPKSVQLQLQAPS</sequence>
<keyword evidence="4" id="KW-0653">Protein transport</keyword>
<dbReference type="Pfam" id="PF02883">
    <property type="entry name" value="Alpha_adaptinC2"/>
    <property type="match status" value="1"/>
</dbReference>
<dbReference type="EMBL" id="CATNWA010002423">
    <property type="protein sequence ID" value="CAI9542844.1"/>
    <property type="molecule type" value="Genomic_DNA"/>
</dbReference>
<evidence type="ECO:0000256" key="4">
    <source>
        <dbReference type="ARBA" id="ARBA00022927"/>
    </source>
</evidence>
<protein>
    <recommendedName>
        <fullName evidence="6">GAE domain-containing protein</fullName>
    </recommendedName>
</protein>
<evidence type="ECO:0000313" key="7">
    <source>
        <dbReference type="EMBL" id="CAI9542844.1"/>
    </source>
</evidence>
<dbReference type="Proteomes" id="UP001162483">
    <property type="component" value="Unassembled WGS sequence"/>
</dbReference>
<keyword evidence="5" id="KW-0333">Golgi apparatus</keyword>
<comment type="subcellular location">
    <subcellularLocation>
        <location evidence="1">Endomembrane system</location>
        <topology evidence="1">Peripheral membrane protein</topology>
    </subcellularLocation>
    <subcellularLocation>
        <location evidence="2">Golgi apparatus</location>
    </subcellularLocation>
</comment>
<evidence type="ECO:0000313" key="8">
    <source>
        <dbReference type="Proteomes" id="UP001162483"/>
    </source>
</evidence>
<name>A0ABN9B3F7_9NEOB</name>
<evidence type="ECO:0000256" key="5">
    <source>
        <dbReference type="ARBA" id="ARBA00023034"/>
    </source>
</evidence>
<gene>
    <name evidence="7" type="ORF">SPARVUS_LOCUS2157020</name>
</gene>
<evidence type="ECO:0000256" key="3">
    <source>
        <dbReference type="ARBA" id="ARBA00022448"/>
    </source>
</evidence>
<dbReference type="InterPro" id="IPR008152">
    <property type="entry name" value="Clathrin_a/b/g-adaptin_app_Ig"/>
</dbReference>
<organism evidence="7 8">
    <name type="scientific">Staurois parvus</name>
    <dbReference type="NCBI Taxonomy" id="386267"/>
    <lineage>
        <taxon>Eukaryota</taxon>
        <taxon>Metazoa</taxon>
        <taxon>Chordata</taxon>
        <taxon>Craniata</taxon>
        <taxon>Vertebrata</taxon>
        <taxon>Euteleostomi</taxon>
        <taxon>Amphibia</taxon>
        <taxon>Batrachia</taxon>
        <taxon>Anura</taxon>
        <taxon>Neobatrachia</taxon>
        <taxon>Ranoidea</taxon>
        <taxon>Ranidae</taxon>
        <taxon>Staurois</taxon>
    </lineage>
</organism>
<evidence type="ECO:0000259" key="6">
    <source>
        <dbReference type="PROSITE" id="PS50180"/>
    </source>
</evidence>
<keyword evidence="3" id="KW-0813">Transport</keyword>
<dbReference type="InterPro" id="IPR013041">
    <property type="entry name" value="Clathrin_app_Ig-like_sf"/>
</dbReference>
<dbReference type="PROSITE" id="PS50180">
    <property type="entry name" value="GAE"/>
    <property type="match status" value="1"/>
</dbReference>
<accession>A0ABN9B3F7</accession>
<dbReference type="SUPFAM" id="SSF49348">
    <property type="entry name" value="Clathrin adaptor appendage domain"/>
    <property type="match status" value="1"/>
</dbReference>
<feature type="domain" description="GAE" evidence="6">
    <location>
        <begin position="65"/>
        <end position="129"/>
    </location>
</feature>
<comment type="caution">
    <text evidence="7">The sequence shown here is derived from an EMBL/GenBank/DDBJ whole genome shotgun (WGS) entry which is preliminary data.</text>
</comment>
<proteinExistence type="predicted"/>
<reference evidence="7" key="1">
    <citation type="submission" date="2023-05" db="EMBL/GenBank/DDBJ databases">
        <authorList>
            <person name="Stuckert A."/>
        </authorList>
    </citation>
    <scope>NUCLEOTIDE SEQUENCE</scope>
</reference>